<evidence type="ECO:0008006" key="3">
    <source>
        <dbReference type="Google" id="ProtNLM"/>
    </source>
</evidence>
<name>B9RVM6_RICCO</name>
<gene>
    <name evidence="1" type="ORF">RCOM_0965140</name>
</gene>
<evidence type="ECO:0000313" key="2">
    <source>
        <dbReference type="Proteomes" id="UP000008311"/>
    </source>
</evidence>
<evidence type="ECO:0000313" key="1">
    <source>
        <dbReference type="EMBL" id="EEF44602.1"/>
    </source>
</evidence>
<dbReference type="Proteomes" id="UP000008311">
    <property type="component" value="Unassembled WGS sequence"/>
</dbReference>
<reference evidence="2" key="1">
    <citation type="journal article" date="2010" name="Nat. Biotechnol.">
        <title>Draft genome sequence of the oilseed species Ricinus communis.</title>
        <authorList>
            <person name="Chan A.P."/>
            <person name="Crabtree J."/>
            <person name="Zhao Q."/>
            <person name="Lorenzi H."/>
            <person name="Orvis J."/>
            <person name="Puiu D."/>
            <person name="Melake-Berhan A."/>
            <person name="Jones K.M."/>
            <person name="Redman J."/>
            <person name="Chen G."/>
            <person name="Cahoon E.B."/>
            <person name="Gedil M."/>
            <person name="Stanke M."/>
            <person name="Haas B.J."/>
            <person name="Wortman J.R."/>
            <person name="Fraser-Liggett C.M."/>
            <person name="Ravel J."/>
            <person name="Rabinowicz P.D."/>
        </authorList>
    </citation>
    <scope>NUCLEOTIDE SEQUENCE [LARGE SCALE GENOMIC DNA]</scope>
    <source>
        <strain evidence="2">cv. Hale</strain>
    </source>
</reference>
<sequence>MQKWTPDKVVKEVDFSVSFFWIQVQDLPPDQINVANVAKIGNLFSGLIEDDISGEEEGR</sequence>
<accession>B9RVM6</accession>
<proteinExistence type="predicted"/>
<keyword evidence="2" id="KW-1185">Reference proteome</keyword>
<dbReference type="InParanoid" id="B9RVM6"/>
<organism evidence="1 2">
    <name type="scientific">Ricinus communis</name>
    <name type="common">Castor bean</name>
    <dbReference type="NCBI Taxonomy" id="3988"/>
    <lineage>
        <taxon>Eukaryota</taxon>
        <taxon>Viridiplantae</taxon>
        <taxon>Streptophyta</taxon>
        <taxon>Embryophyta</taxon>
        <taxon>Tracheophyta</taxon>
        <taxon>Spermatophyta</taxon>
        <taxon>Magnoliopsida</taxon>
        <taxon>eudicotyledons</taxon>
        <taxon>Gunneridae</taxon>
        <taxon>Pentapetalae</taxon>
        <taxon>rosids</taxon>
        <taxon>fabids</taxon>
        <taxon>Malpighiales</taxon>
        <taxon>Euphorbiaceae</taxon>
        <taxon>Acalyphoideae</taxon>
        <taxon>Acalypheae</taxon>
        <taxon>Ricinus</taxon>
    </lineage>
</organism>
<dbReference type="AlphaFoldDB" id="B9RVM6"/>
<protein>
    <recommendedName>
        <fullName evidence="3">DUF4283 domain-containing protein</fullName>
    </recommendedName>
</protein>
<dbReference type="EMBL" id="EQ973821">
    <property type="protein sequence ID" value="EEF44602.1"/>
    <property type="molecule type" value="Genomic_DNA"/>
</dbReference>